<dbReference type="KEGG" id="nnu:104594182"/>
<comment type="pathway">
    <text evidence="2">Protein modification; protein ubiquitination.</text>
</comment>
<dbReference type="SUPFAM" id="SSF56204">
    <property type="entry name" value="Hect, E3 ligase catalytic domain"/>
    <property type="match status" value="1"/>
</dbReference>
<name>A0A1U7ZLT3_NELNU</name>
<dbReference type="InterPro" id="IPR019956">
    <property type="entry name" value="Ubiquitin_dom"/>
</dbReference>
<dbReference type="Gene3D" id="3.30.2160.10">
    <property type="entry name" value="Hect, E3 ligase catalytic domain"/>
    <property type="match status" value="1"/>
</dbReference>
<dbReference type="PROSITE" id="PS50053">
    <property type="entry name" value="UBIQUITIN_2"/>
    <property type="match status" value="1"/>
</dbReference>
<dbReference type="PANTHER" id="PTHR11254:SF424">
    <property type="entry name" value="E3 UBIQUITIN-PROTEIN LIGASE UPL5"/>
    <property type="match status" value="1"/>
</dbReference>
<sequence length="902" mass="102578">MYSRETLIGCINQRLDRISSKRKLDDYGPCDDDFSDLVVSARMKKDEINAVYSSGVEESRLSHSLKGNDDYGDARNGVYHSLSEPCSSSSSVGEMEGSSSRLHFFVRMISGGNTIVIHANSEDSVESVHEQIRKMTGIPTTEQRLIYRGKQLQWEQSLAECSIQNDAGLQLVGRMRSTEYPRTWQVINDLVSSICRLCQGDSIRSSQNVKSRVNEFLCITPRDGSELTSGHLQIFRSSGAPTALVMLFLSPLKGNKEYAEESIRLFLTPNIEFLPKSIQSRCAPIVLEFCKLLSNTARDDPLYVSCRNTLAFLLENIGVVHGSEYFDHTEASAVIRDFSPFVNELANKLSMGLQSSINSSPSIGMSVNDVREFCAFLLPLRRAIEDQISEEDSILKRLDEIELLHVNFTDLLGKIDQCLEKVGGFLVSNGTGESESCRPVWSTYLAILKELNSISKLYPGAEEKLFSVMRSRRFSLNALIRFSKRSDENFWLLKHKDVTDFESRRHLVMMLLPDIKDEYEELHEMLIDRSQLLAESFEYITQADAEALHGGLFMEFKNEEATGPGVLREWFCLVCQELFNPKNALFLACPNDRRRFFPNPASNVDPMHLDYFSFCGRVIALALMHKVQVGVVFDRVFFLQLAGKFVSLEDVRDADPCLYRSCKKILEMDADLLDSDALGLTFVSEVEELGSRRVVELCPGGKGIVVNSSNREEYVYLLIQHRFVTSISEQVANFSRGFADILSHSSLQKLFFQSLELEDLDQMLHGSEKAICVKDWKAHTEYNGYKETEHQICWFWKVVEEMSADQLRILLFFWTSLKYLPVEGFGGLSSRLYIFKTSDSDDRLPSSHTCFYRLYLPPCPSLAVMQDRLRIITQEHVSYSFGIWACKRVLRLSLVFSLKVAF</sequence>
<dbReference type="InterPro" id="IPR029071">
    <property type="entry name" value="Ubiquitin-like_domsf"/>
</dbReference>
<dbReference type="EC" id="2.3.2.26" evidence="3"/>
<keyword evidence="4" id="KW-0808">Transferase</keyword>
<dbReference type="SMART" id="SM00213">
    <property type="entry name" value="UBQ"/>
    <property type="match status" value="1"/>
</dbReference>
<dbReference type="OMA" id="CDIQNDA"/>
<dbReference type="RefSeq" id="XP_010252667.1">
    <property type="nucleotide sequence ID" value="XM_010254365.2"/>
</dbReference>
<dbReference type="FunFam" id="3.30.2410.10:FF:000020">
    <property type="entry name" value="E3 ubiquitin-protein ligase UPL5"/>
    <property type="match status" value="1"/>
</dbReference>
<proteinExistence type="predicted"/>
<dbReference type="Pfam" id="PF00632">
    <property type="entry name" value="HECT"/>
    <property type="match status" value="1"/>
</dbReference>
<evidence type="ECO:0000256" key="1">
    <source>
        <dbReference type="ARBA" id="ARBA00000885"/>
    </source>
</evidence>
<evidence type="ECO:0000256" key="4">
    <source>
        <dbReference type="ARBA" id="ARBA00022679"/>
    </source>
</evidence>
<dbReference type="GO" id="GO:0061630">
    <property type="term" value="F:ubiquitin protein ligase activity"/>
    <property type="evidence" value="ECO:0000318"/>
    <property type="project" value="GO_Central"/>
</dbReference>
<reference evidence="7" key="1">
    <citation type="submission" date="2025-08" db="UniProtKB">
        <authorList>
            <consortium name="RefSeq"/>
        </authorList>
    </citation>
    <scope>IDENTIFICATION</scope>
</reference>
<accession>A0A1U7ZLT3</accession>
<evidence type="ECO:0000256" key="2">
    <source>
        <dbReference type="ARBA" id="ARBA00004906"/>
    </source>
</evidence>
<dbReference type="InterPro" id="IPR000626">
    <property type="entry name" value="Ubiquitin-like_dom"/>
</dbReference>
<dbReference type="AlphaFoldDB" id="A0A1U7ZLT3"/>
<organism evidence="6 7">
    <name type="scientific">Nelumbo nucifera</name>
    <name type="common">Sacred lotus</name>
    <dbReference type="NCBI Taxonomy" id="4432"/>
    <lineage>
        <taxon>Eukaryota</taxon>
        <taxon>Viridiplantae</taxon>
        <taxon>Streptophyta</taxon>
        <taxon>Embryophyta</taxon>
        <taxon>Tracheophyta</taxon>
        <taxon>Spermatophyta</taxon>
        <taxon>Magnoliopsida</taxon>
        <taxon>Proteales</taxon>
        <taxon>Nelumbonaceae</taxon>
        <taxon>Nelumbo</taxon>
    </lineage>
</organism>
<dbReference type="PRINTS" id="PR00348">
    <property type="entry name" value="UBIQUITIN"/>
</dbReference>
<evidence type="ECO:0000256" key="5">
    <source>
        <dbReference type="ARBA" id="ARBA00022786"/>
    </source>
</evidence>
<dbReference type="GO" id="GO:0005737">
    <property type="term" value="C:cytoplasm"/>
    <property type="evidence" value="ECO:0000318"/>
    <property type="project" value="GO_Central"/>
</dbReference>
<dbReference type="SUPFAM" id="SSF54236">
    <property type="entry name" value="Ubiquitin-like"/>
    <property type="match status" value="1"/>
</dbReference>
<dbReference type="InterPro" id="IPR000569">
    <property type="entry name" value="HECT_dom"/>
</dbReference>
<dbReference type="CDD" id="cd00078">
    <property type="entry name" value="HECTc"/>
    <property type="match status" value="1"/>
</dbReference>
<dbReference type="InterPro" id="IPR050409">
    <property type="entry name" value="E3_ubiq-protein_ligase"/>
</dbReference>
<dbReference type="InterPro" id="IPR035983">
    <property type="entry name" value="Hect_E3_ubiquitin_ligase"/>
</dbReference>
<protein>
    <recommendedName>
        <fullName evidence="3">HECT-type E3 ubiquitin transferase</fullName>
        <ecNumber evidence="3">2.3.2.26</ecNumber>
    </recommendedName>
</protein>
<dbReference type="Pfam" id="PF00240">
    <property type="entry name" value="ubiquitin"/>
    <property type="match status" value="1"/>
</dbReference>
<dbReference type="GeneID" id="104594182"/>
<dbReference type="OrthoDB" id="8068875at2759"/>
<keyword evidence="5" id="KW-0833">Ubl conjugation pathway</keyword>
<dbReference type="SMART" id="SM00119">
    <property type="entry name" value="HECTc"/>
    <property type="match status" value="1"/>
</dbReference>
<gene>
    <name evidence="7" type="primary">LOC104594182</name>
</gene>
<dbReference type="PANTHER" id="PTHR11254">
    <property type="entry name" value="HECT DOMAIN UBIQUITIN-PROTEIN LIGASE"/>
    <property type="match status" value="1"/>
</dbReference>
<dbReference type="FunCoup" id="A0A1U7ZLT3">
    <property type="interactions" value="2095"/>
</dbReference>
<evidence type="ECO:0000256" key="3">
    <source>
        <dbReference type="ARBA" id="ARBA00012485"/>
    </source>
</evidence>
<dbReference type="FunFam" id="3.30.2160.10:FF:000019">
    <property type="entry name" value="E3 ubiquitin-protein ligase UPL5 isoform A"/>
    <property type="match status" value="1"/>
</dbReference>
<dbReference type="eggNOG" id="KOG0940">
    <property type="taxonomic scope" value="Eukaryota"/>
</dbReference>
<comment type="catalytic activity">
    <reaction evidence="1">
        <text>S-ubiquitinyl-[E2 ubiquitin-conjugating enzyme]-L-cysteine + [acceptor protein]-L-lysine = [E2 ubiquitin-conjugating enzyme]-L-cysteine + N(6)-ubiquitinyl-[acceptor protein]-L-lysine.</text>
        <dbReference type="EC" id="2.3.2.26"/>
    </reaction>
</comment>
<dbReference type="PROSITE" id="PS50237">
    <property type="entry name" value="HECT"/>
    <property type="match status" value="1"/>
</dbReference>
<dbReference type="Gene3D" id="3.10.20.90">
    <property type="entry name" value="Phosphatidylinositol 3-kinase Catalytic Subunit, Chain A, domain 1"/>
    <property type="match status" value="1"/>
</dbReference>
<dbReference type="Gene3D" id="3.90.1750.10">
    <property type="entry name" value="Hect, E3 ligase catalytic domains"/>
    <property type="match status" value="1"/>
</dbReference>
<dbReference type="GO" id="GO:0006511">
    <property type="term" value="P:ubiquitin-dependent protein catabolic process"/>
    <property type="evidence" value="ECO:0000318"/>
    <property type="project" value="GO_Central"/>
</dbReference>
<evidence type="ECO:0000313" key="6">
    <source>
        <dbReference type="Proteomes" id="UP000189703"/>
    </source>
</evidence>
<dbReference type="Gene3D" id="3.30.2410.10">
    <property type="entry name" value="Hect, E3 ligase catalytic domain"/>
    <property type="match status" value="1"/>
</dbReference>
<dbReference type="Proteomes" id="UP000189703">
    <property type="component" value="Unplaced"/>
</dbReference>
<dbReference type="STRING" id="4432.A0A1U7ZLT3"/>
<evidence type="ECO:0000313" key="7">
    <source>
        <dbReference type="RefSeq" id="XP_010252667.1"/>
    </source>
</evidence>
<keyword evidence="6" id="KW-1185">Reference proteome</keyword>